<keyword evidence="5" id="KW-1185">Reference proteome</keyword>
<name>A0AAE3K5U2_9EURY</name>
<comment type="subcellular location">
    <subcellularLocation>
        <location evidence="1">Cell membrane</location>
        <topology evidence="1">Multi-pass membrane protein</topology>
    </subcellularLocation>
</comment>
<dbReference type="InterPro" id="IPR036291">
    <property type="entry name" value="NAD(P)-bd_dom_sf"/>
</dbReference>
<dbReference type="Pfam" id="PF07885">
    <property type="entry name" value="Ion_trans_2"/>
    <property type="match status" value="1"/>
</dbReference>
<proteinExistence type="predicted"/>
<feature type="transmembrane region" description="Helical" evidence="2">
    <location>
        <begin position="132"/>
        <end position="155"/>
    </location>
</feature>
<dbReference type="Proteomes" id="UP001202674">
    <property type="component" value="Unassembled WGS sequence"/>
</dbReference>
<dbReference type="GO" id="GO:0006813">
    <property type="term" value="P:potassium ion transport"/>
    <property type="evidence" value="ECO:0007669"/>
    <property type="project" value="InterPro"/>
</dbReference>
<accession>A0AAE3K5U2</accession>
<keyword evidence="2" id="KW-1133">Transmembrane helix</keyword>
<evidence type="ECO:0000313" key="4">
    <source>
        <dbReference type="EMBL" id="MCL9814271.1"/>
    </source>
</evidence>
<protein>
    <submittedName>
        <fullName evidence="4">NAD-binding protein</fullName>
    </submittedName>
</protein>
<organism evidence="4 5">
    <name type="scientific">Natranaeroarchaeum aerophilus</name>
    <dbReference type="NCBI Taxonomy" id="2917711"/>
    <lineage>
        <taxon>Archaea</taxon>
        <taxon>Methanobacteriati</taxon>
        <taxon>Methanobacteriota</taxon>
        <taxon>Stenosarchaea group</taxon>
        <taxon>Halobacteria</taxon>
        <taxon>Halobacteriales</taxon>
        <taxon>Natronoarchaeaceae</taxon>
        <taxon>Natranaeroarchaeum</taxon>
    </lineage>
</organism>
<feature type="transmembrane region" description="Helical" evidence="2">
    <location>
        <begin position="193"/>
        <end position="214"/>
    </location>
</feature>
<dbReference type="PANTHER" id="PTHR43833:SF9">
    <property type="entry name" value="POTASSIUM CHANNEL PROTEIN YUGO-RELATED"/>
    <property type="match status" value="1"/>
</dbReference>
<evidence type="ECO:0000256" key="1">
    <source>
        <dbReference type="ARBA" id="ARBA00004651"/>
    </source>
</evidence>
<dbReference type="EMBL" id="JAKRVY010000006">
    <property type="protein sequence ID" value="MCL9814271.1"/>
    <property type="molecule type" value="Genomic_DNA"/>
</dbReference>
<dbReference type="SUPFAM" id="SSF51735">
    <property type="entry name" value="NAD(P)-binding Rossmann-fold domains"/>
    <property type="match status" value="1"/>
</dbReference>
<keyword evidence="2" id="KW-0472">Membrane</keyword>
<dbReference type="Gene3D" id="3.40.50.720">
    <property type="entry name" value="NAD(P)-binding Rossmann-like Domain"/>
    <property type="match status" value="1"/>
</dbReference>
<dbReference type="Gene3D" id="1.10.287.70">
    <property type="match status" value="1"/>
</dbReference>
<sequence length="390" mass="41095">MAWSRKLLAARAAVGLTTLVAVLSVLTGILHIGNVRFEAIIPLEPYIPNAIQRTAGFTGTLTGFLMLGAAYGLKRGLRVAWYAVIVLLPFTALQGLVQSSPVSLPLVFLSLLSMPTVALHRQQFERELALSTTQLAAAIALIGTQAYGTVGTYILRDDFQDVSTILDAFYYTIVTATTVGYGDAHPVGPEGRLFAMSVVVFGTASFAVALGSLLGPAIEARLSQALGKMSDSQLELLEDHVLILGDGDLTDPIIGGLQDSETDFVVITTNRDRVSTLSERGIKAFAGNPSDEGPMHRAKIGKARALVVATNDDAQDALAILTARQLQPDIRIVAAATDRDNVAKLRHAGADTVISPATIGGQMLVDSALGGNDTSVPGLSNMLGDDSEDE</sequence>
<gene>
    <name evidence="4" type="ORF">AArcSt11_11470</name>
</gene>
<evidence type="ECO:0000259" key="3">
    <source>
        <dbReference type="PROSITE" id="PS51201"/>
    </source>
</evidence>
<dbReference type="Pfam" id="PF02254">
    <property type="entry name" value="TrkA_N"/>
    <property type="match status" value="1"/>
</dbReference>
<comment type="caution">
    <text evidence="4">The sequence shown here is derived from an EMBL/GenBank/DDBJ whole genome shotgun (WGS) entry which is preliminary data.</text>
</comment>
<feature type="domain" description="RCK N-terminal" evidence="3">
    <location>
        <begin position="238"/>
        <end position="355"/>
    </location>
</feature>
<dbReference type="PANTHER" id="PTHR43833">
    <property type="entry name" value="POTASSIUM CHANNEL PROTEIN 2-RELATED-RELATED"/>
    <property type="match status" value="1"/>
</dbReference>
<dbReference type="InterPro" id="IPR003148">
    <property type="entry name" value="RCK_N"/>
</dbReference>
<feature type="transmembrane region" description="Helical" evidence="2">
    <location>
        <begin position="53"/>
        <end position="72"/>
    </location>
</feature>
<dbReference type="GO" id="GO:0005886">
    <property type="term" value="C:plasma membrane"/>
    <property type="evidence" value="ECO:0007669"/>
    <property type="project" value="UniProtKB-SubCell"/>
</dbReference>
<dbReference type="RefSeq" id="WP_250597192.1">
    <property type="nucleotide sequence ID" value="NZ_JAKRVY010000006.1"/>
</dbReference>
<feature type="transmembrane region" description="Helical" evidence="2">
    <location>
        <begin position="12"/>
        <end position="33"/>
    </location>
</feature>
<dbReference type="InterPro" id="IPR050721">
    <property type="entry name" value="Trk_Ktr_HKT_K-transport"/>
</dbReference>
<dbReference type="PROSITE" id="PS51201">
    <property type="entry name" value="RCK_N"/>
    <property type="match status" value="1"/>
</dbReference>
<feature type="transmembrane region" description="Helical" evidence="2">
    <location>
        <begin position="79"/>
        <end position="96"/>
    </location>
</feature>
<keyword evidence="2" id="KW-0812">Transmembrane</keyword>
<dbReference type="PRINTS" id="PR00169">
    <property type="entry name" value="KCHANNEL"/>
</dbReference>
<reference evidence="4 5" key="1">
    <citation type="journal article" date="2022" name="Syst. Appl. Microbiol.">
        <title>Natronocalculus amylovorans gen. nov., sp. nov., and Natranaeroarchaeum aerophilus sp. nov., dominant culturable amylolytic natronoarchaea from hypersaline soda lakes in southwestern Siberia.</title>
        <authorList>
            <person name="Sorokin D.Y."/>
            <person name="Elcheninov A.G."/>
            <person name="Khizhniak T.V."/>
            <person name="Koenen M."/>
            <person name="Bale N.J."/>
            <person name="Damste J.S.S."/>
            <person name="Kublanov I.V."/>
        </authorList>
    </citation>
    <scope>NUCLEOTIDE SEQUENCE [LARGE SCALE GENOMIC DNA]</scope>
    <source>
        <strain evidence="4 5">AArc-St1-1</strain>
    </source>
</reference>
<dbReference type="AlphaFoldDB" id="A0AAE3K5U2"/>
<dbReference type="InterPro" id="IPR013099">
    <property type="entry name" value="K_chnl_dom"/>
</dbReference>
<dbReference type="SUPFAM" id="SSF81324">
    <property type="entry name" value="Voltage-gated potassium channels"/>
    <property type="match status" value="1"/>
</dbReference>
<evidence type="ECO:0000256" key="2">
    <source>
        <dbReference type="SAM" id="Phobius"/>
    </source>
</evidence>
<evidence type="ECO:0000313" key="5">
    <source>
        <dbReference type="Proteomes" id="UP001202674"/>
    </source>
</evidence>